<organism evidence="2 3">
    <name type="scientific">Candidatus Pantoea communis</name>
    <dbReference type="NCBI Taxonomy" id="2608354"/>
    <lineage>
        <taxon>Bacteria</taxon>
        <taxon>Pseudomonadati</taxon>
        <taxon>Pseudomonadota</taxon>
        <taxon>Gammaproteobacteria</taxon>
        <taxon>Enterobacterales</taxon>
        <taxon>Erwiniaceae</taxon>
        <taxon>Pantoea</taxon>
    </lineage>
</organism>
<sequence>MKQVVFQEQQSGSILPGFIPSVSTVLVEWHPALSLNSQHDPIESKNPQIGCRTSESLRF</sequence>
<evidence type="ECO:0000256" key="1">
    <source>
        <dbReference type="SAM" id="MobiDB-lite"/>
    </source>
</evidence>
<protein>
    <submittedName>
        <fullName evidence="2">Uncharacterized protein</fullName>
    </submittedName>
</protein>
<dbReference type="EMBL" id="VWXC01000004">
    <property type="protein sequence ID" value="NIG18547.1"/>
    <property type="molecule type" value="Genomic_DNA"/>
</dbReference>
<comment type="caution">
    <text evidence="2">The sequence shown here is derived from an EMBL/GenBank/DDBJ whole genome shotgun (WGS) entry which is preliminary data.</text>
</comment>
<dbReference type="RefSeq" id="WP_166932837.1">
    <property type="nucleotide sequence ID" value="NZ_VWXC01000004.1"/>
</dbReference>
<gene>
    <name evidence="2" type="ORF">F3J37_07585</name>
</gene>
<accession>A0ABX0RLP8</accession>
<reference evidence="2 3" key="1">
    <citation type="journal article" date="2019" name="bioRxiv">
        <title>Bacteria contribute to plant secondary compound degradation in a generalist herbivore system.</title>
        <authorList>
            <person name="Francoeur C.B."/>
            <person name="Khadempour L."/>
            <person name="Moreira-Soto R.D."/>
            <person name="Gotting K."/>
            <person name="Book A.J."/>
            <person name="Pinto-Tomas A.A."/>
            <person name="Keefover-Ring K."/>
            <person name="Currie C.R."/>
        </authorList>
    </citation>
    <scope>NUCLEOTIDE SEQUENCE [LARGE SCALE GENOMIC DNA]</scope>
    <source>
        <strain evidence="2">Al-1710</strain>
    </source>
</reference>
<evidence type="ECO:0000313" key="2">
    <source>
        <dbReference type="EMBL" id="NIG18547.1"/>
    </source>
</evidence>
<proteinExistence type="predicted"/>
<dbReference type="Proteomes" id="UP001515780">
    <property type="component" value="Unassembled WGS sequence"/>
</dbReference>
<keyword evidence="3" id="KW-1185">Reference proteome</keyword>
<name>A0ABX0RLP8_9GAMM</name>
<evidence type="ECO:0000313" key="3">
    <source>
        <dbReference type="Proteomes" id="UP001515780"/>
    </source>
</evidence>
<feature type="region of interest" description="Disordered" evidence="1">
    <location>
        <begin position="37"/>
        <end position="59"/>
    </location>
</feature>